<accession>A0A0L0EYS0</accession>
<dbReference type="RefSeq" id="XP_014143494.1">
    <property type="nucleotide sequence ID" value="XM_014288019.1"/>
</dbReference>
<organism evidence="1 2">
    <name type="scientific">Sphaeroforma arctica JP610</name>
    <dbReference type="NCBI Taxonomy" id="667725"/>
    <lineage>
        <taxon>Eukaryota</taxon>
        <taxon>Ichthyosporea</taxon>
        <taxon>Ichthyophonida</taxon>
        <taxon>Sphaeroforma</taxon>
    </lineage>
</organism>
<evidence type="ECO:0000313" key="1">
    <source>
        <dbReference type="EMBL" id="KNC69592.1"/>
    </source>
</evidence>
<keyword evidence="2" id="KW-1185">Reference proteome</keyword>
<gene>
    <name evidence="1" type="ORF">SARC_17896</name>
</gene>
<dbReference type="AlphaFoldDB" id="A0A0L0EYS0"/>
<feature type="non-terminal residue" evidence="1">
    <location>
        <position position="1"/>
    </location>
</feature>
<name>A0A0L0EYS0_9EUKA</name>
<dbReference type="EMBL" id="KQ254218">
    <property type="protein sequence ID" value="KNC69592.1"/>
    <property type="molecule type" value="Genomic_DNA"/>
</dbReference>
<protein>
    <submittedName>
        <fullName evidence="1">Uncharacterized protein</fullName>
    </submittedName>
</protein>
<evidence type="ECO:0000313" key="2">
    <source>
        <dbReference type="Proteomes" id="UP000054560"/>
    </source>
</evidence>
<sequence length="62" mass="6974">RAIAAILDEELTSRNIVPVSRLDTPTERMWQAEHVAQQPQPQLMKHSVLKASAQKKGRGVAW</sequence>
<proteinExistence type="predicted"/>
<dbReference type="Proteomes" id="UP000054560">
    <property type="component" value="Unassembled WGS sequence"/>
</dbReference>
<dbReference type="GeneID" id="25918400"/>
<reference evidence="1 2" key="1">
    <citation type="submission" date="2011-02" db="EMBL/GenBank/DDBJ databases">
        <title>The Genome Sequence of Sphaeroforma arctica JP610.</title>
        <authorList>
            <consortium name="The Broad Institute Genome Sequencing Platform"/>
            <person name="Russ C."/>
            <person name="Cuomo C."/>
            <person name="Young S.K."/>
            <person name="Zeng Q."/>
            <person name="Gargeya S."/>
            <person name="Alvarado L."/>
            <person name="Berlin A."/>
            <person name="Chapman S.B."/>
            <person name="Chen Z."/>
            <person name="Freedman E."/>
            <person name="Gellesch M."/>
            <person name="Goldberg J."/>
            <person name="Griggs A."/>
            <person name="Gujja S."/>
            <person name="Heilman E."/>
            <person name="Heiman D."/>
            <person name="Howarth C."/>
            <person name="Mehta T."/>
            <person name="Neiman D."/>
            <person name="Pearson M."/>
            <person name="Roberts A."/>
            <person name="Saif S."/>
            <person name="Shea T."/>
            <person name="Shenoy N."/>
            <person name="Sisk P."/>
            <person name="Stolte C."/>
            <person name="Sykes S."/>
            <person name="White J."/>
            <person name="Yandava C."/>
            <person name="Burger G."/>
            <person name="Gray M.W."/>
            <person name="Holland P.W.H."/>
            <person name="King N."/>
            <person name="Lang F.B.F."/>
            <person name="Roger A.J."/>
            <person name="Ruiz-Trillo I."/>
            <person name="Haas B."/>
            <person name="Nusbaum C."/>
            <person name="Birren B."/>
        </authorList>
    </citation>
    <scope>NUCLEOTIDE SEQUENCE [LARGE SCALE GENOMIC DNA]</scope>
    <source>
        <strain evidence="1 2">JP610</strain>
    </source>
</reference>